<keyword evidence="5" id="KW-0539">Nucleus</keyword>
<dbReference type="GO" id="GO:0005634">
    <property type="term" value="C:nucleus"/>
    <property type="evidence" value="ECO:0007669"/>
    <property type="project" value="UniProtKB-SubCell"/>
</dbReference>
<dbReference type="InterPro" id="IPR012337">
    <property type="entry name" value="RNaseH-like_sf"/>
</dbReference>
<dbReference type="Proteomes" id="UP000663889">
    <property type="component" value="Unassembled WGS sequence"/>
</dbReference>
<dbReference type="GO" id="GO:0046983">
    <property type="term" value="F:protein dimerization activity"/>
    <property type="evidence" value="ECO:0007669"/>
    <property type="project" value="InterPro"/>
</dbReference>
<dbReference type="InterPro" id="IPR008906">
    <property type="entry name" value="HATC_C_dom"/>
</dbReference>
<evidence type="ECO:0000259" key="6">
    <source>
        <dbReference type="Pfam" id="PF05699"/>
    </source>
</evidence>
<keyword evidence="4" id="KW-0862">Zinc</keyword>
<dbReference type="EMBL" id="CAJNOU010013992">
    <property type="protein sequence ID" value="CAF1567212.1"/>
    <property type="molecule type" value="Genomic_DNA"/>
</dbReference>
<name>A0A815Y948_9BILA</name>
<comment type="subcellular location">
    <subcellularLocation>
        <location evidence="1">Nucleus</location>
    </subcellularLocation>
</comment>
<evidence type="ECO:0000256" key="5">
    <source>
        <dbReference type="ARBA" id="ARBA00023242"/>
    </source>
</evidence>
<sequence length="105" mass="11865">DNLIQKHTPLPIISLDPMVAEIDSYIKLDIVCVDVLEFWRSSGDQFYHLKRLAQIILGIPVTSTSSEEVFSTTGLILNVKRTALAPENVGKIQMIHDNYELLKKN</sequence>
<reference evidence="7" key="1">
    <citation type="submission" date="2021-02" db="EMBL/GenBank/DDBJ databases">
        <authorList>
            <person name="Nowell W R."/>
        </authorList>
    </citation>
    <scope>NUCLEOTIDE SEQUENCE</scope>
</reference>
<dbReference type="GO" id="GO:0008270">
    <property type="term" value="F:zinc ion binding"/>
    <property type="evidence" value="ECO:0007669"/>
    <property type="project" value="UniProtKB-KW"/>
</dbReference>
<protein>
    <recommendedName>
        <fullName evidence="6">HAT C-terminal dimerisation domain-containing protein</fullName>
    </recommendedName>
</protein>
<evidence type="ECO:0000256" key="2">
    <source>
        <dbReference type="ARBA" id="ARBA00022723"/>
    </source>
</evidence>
<gene>
    <name evidence="7" type="ORF">SEV965_LOCUS39421</name>
</gene>
<comment type="caution">
    <text evidence="7">The sequence shown here is derived from an EMBL/GenBank/DDBJ whole genome shotgun (WGS) entry which is preliminary data.</text>
</comment>
<dbReference type="InterPro" id="IPR052035">
    <property type="entry name" value="ZnF_BED_domain_contain"/>
</dbReference>
<evidence type="ECO:0000313" key="8">
    <source>
        <dbReference type="Proteomes" id="UP000663889"/>
    </source>
</evidence>
<proteinExistence type="predicted"/>
<dbReference type="PANTHER" id="PTHR46481">
    <property type="entry name" value="ZINC FINGER BED DOMAIN-CONTAINING PROTEIN 4"/>
    <property type="match status" value="1"/>
</dbReference>
<evidence type="ECO:0000256" key="1">
    <source>
        <dbReference type="ARBA" id="ARBA00004123"/>
    </source>
</evidence>
<organism evidence="7 8">
    <name type="scientific">Rotaria sordida</name>
    <dbReference type="NCBI Taxonomy" id="392033"/>
    <lineage>
        <taxon>Eukaryota</taxon>
        <taxon>Metazoa</taxon>
        <taxon>Spiralia</taxon>
        <taxon>Gnathifera</taxon>
        <taxon>Rotifera</taxon>
        <taxon>Eurotatoria</taxon>
        <taxon>Bdelloidea</taxon>
        <taxon>Philodinida</taxon>
        <taxon>Philodinidae</taxon>
        <taxon>Rotaria</taxon>
    </lineage>
</organism>
<dbReference type="SUPFAM" id="SSF53098">
    <property type="entry name" value="Ribonuclease H-like"/>
    <property type="match status" value="1"/>
</dbReference>
<dbReference type="PANTHER" id="PTHR46481:SF10">
    <property type="entry name" value="ZINC FINGER BED DOMAIN-CONTAINING PROTEIN 39"/>
    <property type="match status" value="1"/>
</dbReference>
<dbReference type="Pfam" id="PF05699">
    <property type="entry name" value="Dimer_Tnp_hAT"/>
    <property type="match status" value="1"/>
</dbReference>
<accession>A0A815Y948</accession>
<feature type="non-terminal residue" evidence="7">
    <location>
        <position position="1"/>
    </location>
</feature>
<evidence type="ECO:0000256" key="4">
    <source>
        <dbReference type="ARBA" id="ARBA00022833"/>
    </source>
</evidence>
<keyword evidence="3" id="KW-0863">Zinc-finger</keyword>
<evidence type="ECO:0000256" key="3">
    <source>
        <dbReference type="ARBA" id="ARBA00022771"/>
    </source>
</evidence>
<feature type="domain" description="HAT C-terminal dimerisation" evidence="6">
    <location>
        <begin position="22"/>
        <end position="98"/>
    </location>
</feature>
<keyword evidence="2" id="KW-0479">Metal-binding</keyword>
<evidence type="ECO:0000313" key="7">
    <source>
        <dbReference type="EMBL" id="CAF1567212.1"/>
    </source>
</evidence>
<dbReference type="AlphaFoldDB" id="A0A815Y948"/>